<evidence type="ECO:0000256" key="1">
    <source>
        <dbReference type="SAM" id="SignalP"/>
    </source>
</evidence>
<reference evidence="2 3" key="1">
    <citation type="submission" date="2017-03" db="EMBL/GenBank/DDBJ databases">
        <authorList>
            <person name="Afonso C.L."/>
            <person name="Miller P.J."/>
            <person name="Scott M.A."/>
            <person name="Spackman E."/>
            <person name="Goraichik I."/>
            <person name="Dimitrov K.M."/>
            <person name="Suarez D.L."/>
            <person name="Swayne D.E."/>
        </authorList>
    </citation>
    <scope>NUCLEOTIDE SEQUENCE [LARGE SCALE GENOMIC DNA]</scope>
    <source>
        <strain evidence="2">PRJEB14757</strain>
    </source>
</reference>
<dbReference type="PROSITE" id="PS51257">
    <property type="entry name" value="PROKAR_LIPOPROTEIN"/>
    <property type="match status" value="1"/>
</dbReference>
<dbReference type="Proteomes" id="UP000191931">
    <property type="component" value="Unassembled WGS sequence"/>
</dbReference>
<gene>
    <name evidence="2" type="ORF">MTBBW1_220038</name>
</gene>
<keyword evidence="2" id="KW-0449">Lipoprotein</keyword>
<dbReference type="STRING" id="1246637.MTBBW1_220038"/>
<dbReference type="OrthoDB" id="9794844at2"/>
<organism evidence="2 3">
    <name type="scientific">Desulfamplus magnetovallimortis</name>
    <dbReference type="NCBI Taxonomy" id="1246637"/>
    <lineage>
        <taxon>Bacteria</taxon>
        <taxon>Pseudomonadati</taxon>
        <taxon>Thermodesulfobacteriota</taxon>
        <taxon>Desulfobacteria</taxon>
        <taxon>Desulfobacterales</taxon>
        <taxon>Desulfobacteraceae</taxon>
        <taxon>Desulfamplus</taxon>
    </lineage>
</organism>
<evidence type="ECO:0000313" key="2">
    <source>
        <dbReference type="EMBL" id="SLM30346.1"/>
    </source>
</evidence>
<sequence length="169" mass="18557">MDLSTKKINAVIMVLFSLVFFSGCSSNMAADKNSRTSATPSPAVSREPTALYYDFDDVLVPKDLAVVNESTVVVSTPGYTSGILTLKGRIEINSLFNFFNNNMQKDNWDVVSQIKSPASTIMIFHKSSRWAVITLREKEFYTYAEIGVAPAVAETVPGVQPLGESTLFE</sequence>
<dbReference type="RefSeq" id="WP_080799374.1">
    <property type="nucleotide sequence ID" value="NZ_LT828540.1"/>
</dbReference>
<feature type="signal peptide" evidence="1">
    <location>
        <begin position="1"/>
        <end position="29"/>
    </location>
</feature>
<proteinExistence type="predicted"/>
<name>A0A1W1HD29_9BACT</name>
<keyword evidence="3" id="KW-1185">Reference proteome</keyword>
<dbReference type="AlphaFoldDB" id="A0A1W1HD29"/>
<accession>A0A1W1HD29</accession>
<keyword evidence="1" id="KW-0732">Signal</keyword>
<dbReference type="EMBL" id="FWEV01000135">
    <property type="protein sequence ID" value="SLM30346.1"/>
    <property type="molecule type" value="Genomic_DNA"/>
</dbReference>
<evidence type="ECO:0000313" key="3">
    <source>
        <dbReference type="Proteomes" id="UP000191931"/>
    </source>
</evidence>
<protein>
    <submittedName>
        <fullName evidence="2">Putative lipoprotein</fullName>
    </submittedName>
</protein>
<feature type="chain" id="PRO_5010725251" evidence="1">
    <location>
        <begin position="30"/>
        <end position="169"/>
    </location>
</feature>